<evidence type="ECO:0000313" key="2">
    <source>
        <dbReference type="Proteomes" id="UP001174909"/>
    </source>
</evidence>
<organism evidence="1 2">
    <name type="scientific">Geodia barretti</name>
    <name type="common">Barrett's horny sponge</name>
    <dbReference type="NCBI Taxonomy" id="519541"/>
    <lineage>
        <taxon>Eukaryota</taxon>
        <taxon>Metazoa</taxon>
        <taxon>Porifera</taxon>
        <taxon>Demospongiae</taxon>
        <taxon>Heteroscleromorpha</taxon>
        <taxon>Tetractinellida</taxon>
        <taxon>Astrophorina</taxon>
        <taxon>Geodiidae</taxon>
        <taxon>Geodia</taxon>
    </lineage>
</organism>
<accession>A0AA35T9N2</accession>
<proteinExistence type="predicted"/>
<gene>
    <name evidence="1" type="ORF">GBAR_LOCUS24154</name>
</gene>
<dbReference type="Proteomes" id="UP001174909">
    <property type="component" value="Unassembled WGS sequence"/>
</dbReference>
<dbReference type="EMBL" id="CASHTH010003335">
    <property type="protein sequence ID" value="CAI8043548.1"/>
    <property type="molecule type" value="Genomic_DNA"/>
</dbReference>
<comment type="caution">
    <text evidence="1">The sequence shown here is derived from an EMBL/GenBank/DDBJ whole genome shotgun (WGS) entry which is preliminary data.</text>
</comment>
<evidence type="ECO:0000313" key="1">
    <source>
        <dbReference type="EMBL" id="CAI8043548.1"/>
    </source>
</evidence>
<sequence>MRMMSSHVCNSRSWSSANDAVCVVPDLTTSHQTLMKNFH</sequence>
<keyword evidence="2" id="KW-1185">Reference proteome</keyword>
<name>A0AA35T9N2_GEOBA</name>
<dbReference type="AlphaFoldDB" id="A0AA35T9N2"/>
<protein>
    <submittedName>
        <fullName evidence="1">Uncharacterized protein</fullName>
    </submittedName>
</protein>
<reference evidence="1" key="1">
    <citation type="submission" date="2023-03" db="EMBL/GenBank/DDBJ databases">
        <authorList>
            <person name="Steffen K."/>
            <person name="Cardenas P."/>
        </authorList>
    </citation>
    <scope>NUCLEOTIDE SEQUENCE</scope>
</reference>